<gene>
    <name evidence="1" type="ORF">DLAC_04414</name>
</gene>
<dbReference type="EMBL" id="LODT01000022">
    <property type="protein sequence ID" value="KYQ94131.1"/>
    <property type="molecule type" value="Genomic_DNA"/>
</dbReference>
<dbReference type="SUPFAM" id="SSF52047">
    <property type="entry name" value="RNI-like"/>
    <property type="match status" value="1"/>
</dbReference>
<accession>A0A151ZJF4</accession>
<organism evidence="1 2">
    <name type="scientific">Tieghemostelium lacteum</name>
    <name type="common">Slime mold</name>
    <name type="synonym">Dictyostelium lacteum</name>
    <dbReference type="NCBI Taxonomy" id="361077"/>
    <lineage>
        <taxon>Eukaryota</taxon>
        <taxon>Amoebozoa</taxon>
        <taxon>Evosea</taxon>
        <taxon>Eumycetozoa</taxon>
        <taxon>Dictyostelia</taxon>
        <taxon>Dictyosteliales</taxon>
        <taxon>Raperosteliaceae</taxon>
        <taxon>Tieghemostelium</taxon>
    </lineage>
</organism>
<proteinExistence type="predicted"/>
<evidence type="ECO:0000313" key="1">
    <source>
        <dbReference type="EMBL" id="KYQ94131.1"/>
    </source>
</evidence>
<dbReference type="InParanoid" id="A0A151ZJF4"/>
<evidence type="ECO:0008006" key="3">
    <source>
        <dbReference type="Google" id="ProtNLM"/>
    </source>
</evidence>
<dbReference type="Proteomes" id="UP000076078">
    <property type="component" value="Unassembled WGS sequence"/>
</dbReference>
<reference evidence="1 2" key="1">
    <citation type="submission" date="2015-12" db="EMBL/GenBank/DDBJ databases">
        <title>Dictyostelia acquired genes for synthesis and detection of signals that induce cell-type specialization by lateral gene transfer from prokaryotes.</title>
        <authorList>
            <person name="Gloeckner G."/>
            <person name="Schaap P."/>
        </authorList>
    </citation>
    <scope>NUCLEOTIDE SEQUENCE [LARGE SCALE GENOMIC DNA]</scope>
    <source>
        <strain evidence="1 2">TK</strain>
    </source>
</reference>
<sequence length="510" mass="59644">MSKVIPHHFIKEVLDYHLNSNNQFDFIFTFLKKFTVVSKSWNQAIIPHLSVKQYIKPTSSDTEWNRFKKLAKKYNFSQYRVFLPEYCLEYTTENVVCCDIRNVDKNTLDKLEKYNQLEKVNIIHSSTDNTIFVTFKDWLNTINKSRKQPLHYGLTYVLDREYSDDFVGDLSQIEYMLNSIEFKEIIFSKLTISGITKPLIQQINGLVEIFMDKVIIDQWILDSIIDHSPFVKSLRLENLEIQNESSLDNTLKKLSTSQMDLDFLRIESKQNTSNFMTVLEFLNLVKSTEVRLSMDIICDNITEILKNRPRINNPTIKMFEFSSLPLITSSGSRVLKNRIGFIGYNLLDFWGSKDQLHDIRVFYADAITPEISNLRTLTFLANHSLENEISAHSIVKMNMPTLTHIDMRGLPSLVSSSLIQANRIVNKMNIYKMEFNEFIKLLEFNHPSLQSLIIDNVKVEVDKVKVFVTTLQQNRNLMELLLYYTFIPRGTQVVQEIQEINKNLQHLIIN</sequence>
<keyword evidence="2" id="KW-1185">Reference proteome</keyword>
<evidence type="ECO:0000313" key="2">
    <source>
        <dbReference type="Proteomes" id="UP000076078"/>
    </source>
</evidence>
<name>A0A151ZJF4_TIELA</name>
<comment type="caution">
    <text evidence="1">The sequence shown here is derived from an EMBL/GenBank/DDBJ whole genome shotgun (WGS) entry which is preliminary data.</text>
</comment>
<dbReference type="AlphaFoldDB" id="A0A151ZJF4"/>
<protein>
    <recommendedName>
        <fullName evidence="3">F-box domain-containing protein</fullName>
    </recommendedName>
</protein>